<keyword evidence="17" id="KW-0175">Coiled coil</keyword>
<dbReference type="HOGENOM" id="CLU_000445_86_0_7"/>
<feature type="coiled-coil region" evidence="17">
    <location>
        <begin position="829"/>
        <end position="859"/>
    </location>
</feature>
<dbReference type="eggNOG" id="COG2198">
    <property type="taxonomic scope" value="Bacteria"/>
</dbReference>
<evidence type="ECO:0000256" key="16">
    <source>
        <dbReference type="PROSITE-ProRule" id="PRU00169"/>
    </source>
</evidence>
<dbReference type="CDD" id="cd16922">
    <property type="entry name" value="HATPase_EvgS-ArcB-TorS-like"/>
    <property type="match status" value="1"/>
</dbReference>
<dbReference type="GO" id="GO:0000155">
    <property type="term" value="F:phosphorelay sensor kinase activity"/>
    <property type="evidence" value="ECO:0007669"/>
    <property type="project" value="InterPro"/>
</dbReference>
<dbReference type="InterPro" id="IPR003594">
    <property type="entry name" value="HATPase_dom"/>
</dbReference>
<dbReference type="CDD" id="cd00082">
    <property type="entry name" value="HisKA"/>
    <property type="match status" value="1"/>
</dbReference>
<dbReference type="Pfam" id="PF01627">
    <property type="entry name" value="Hpt"/>
    <property type="match status" value="1"/>
</dbReference>
<dbReference type="InterPro" id="IPR001789">
    <property type="entry name" value="Sig_transdc_resp-reg_receiver"/>
</dbReference>
<name>Q7M9K6_WOLSU</name>
<dbReference type="SMART" id="SM00388">
    <property type="entry name" value="HisKA"/>
    <property type="match status" value="1"/>
</dbReference>
<dbReference type="Gene3D" id="3.30.565.10">
    <property type="entry name" value="Histidine kinase-like ATPase, C-terminal domain"/>
    <property type="match status" value="1"/>
</dbReference>
<reference evidence="21 22" key="1">
    <citation type="journal article" date="2003" name="Proc. Natl. Acad. Sci. U.S.A.">
        <title>Complete genome sequence and analysis of Wolinella succinogenes.</title>
        <authorList>
            <person name="Baar C."/>
            <person name="Eppinger M."/>
            <person name="Raddatz G."/>
            <person name="Simon JM."/>
            <person name="Lanz C."/>
            <person name="Klimmek O."/>
            <person name="Nandakumar R."/>
            <person name="Gross R."/>
            <person name="Rosinus A."/>
            <person name="Keller H."/>
            <person name="Jagtap P."/>
            <person name="Linke B."/>
            <person name="Meyer F."/>
            <person name="Lederer H."/>
            <person name="Schuster S.C."/>
        </authorList>
    </citation>
    <scope>NUCLEOTIDE SEQUENCE [LARGE SCALE GENOMIC DNA]</scope>
    <source>
        <strain evidence="22">ATCC 29543 / DSM 1740 / CCUG 13145 / JCM 31913 / LMG 7466 / NCTC 11488 / FDC 602W</strain>
    </source>
</reference>
<dbReference type="Gene3D" id="1.20.120.160">
    <property type="entry name" value="HPT domain"/>
    <property type="match status" value="1"/>
</dbReference>
<dbReference type="Pfam" id="PF09084">
    <property type="entry name" value="NMT1"/>
    <property type="match status" value="1"/>
</dbReference>
<dbReference type="CDD" id="cd17546">
    <property type="entry name" value="REC_hyHK_CKI1_RcsC-like"/>
    <property type="match status" value="2"/>
</dbReference>
<dbReference type="InterPro" id="IPR036641">
    <property type="entry name" value="HPT_dom_sf"/>
</dbReference>
<evidence type="ECO:0000256" key="9">
    <source>
        <dbReference type="ARBA" id="ARBA00022777"/>
    </source>
</evidence>
<dbReference type="PROSITE" id="PS50109">
    <property type="entry name" value="HIS_KIN"/>
    <property type="match status" value="1"/>
</dbReference>
<dbReference type="PANTHER" id="PTHR45339">
    <property type="entry name" value="HYBRID SIGNAL TRANSDUCTION HISTIDINE KINASE J"/>
    <property type="match status" value="1"/>
</dbReference>
<dbReference type="Pfam" id="PF00497">
    <property type="entry name" value="SBP_bac_3"/>
    <property type="match status" value="2"/>
</dbReference>
<dbReference type="SMART" id="SM00448">
    <property type="entry name" value="REC"/>
    <property type="match status" value="2"/>
</dbReference>
<dbReference type="SUPFAM" id="SSF53850">
    <property type="entry name" value="Periplasmic binding protein-like II"/>
    <property type="match status" value="3"/>
</dbReference>
<dbReference type="InterPro" id="IPR036890">
    <property type="entry name" value="HATPase_C_sf"/>
</dbReference>
<dbReference type="Pfam" id="PF00512">
    <property type="entry name" value="HisKA"/>
    <property type="match status" value="1"/>
</dbReference>
<dbReference type="SUPFAM" id="SSF47384">
    <property type="entry name" value="Homodimeric domain of signal transducing histidine kinase"/>
    <property type="match status" value="1"/>
</dbReference>
<evidence type="ECO:0000259" key="19">
    <source>
        <dbReference type="PROSITE" id="PS50109"/>
    </source>
</evidence>
<evidence type="ECO:0000256" key="12">
    <source>
        <dbReference type="ARBA" id="ARBA00023012"/>
    </source>
</evidence>
<dbReference type="InterPro" id="IPR011006">
    <property type="entry name" value="CheY-like_superfamily"/>
</dbReference>
<keyword evidence="11" id="KW-1133">Transmembrane helix</keyword>
<sequence length="1555" mass="175285">MKKLFALVTLLLLGLTLHASTQKLSLRLQWKHQFEFAGFYTAIEKGYYQEAGLEVELKEYENGVNIIQEVLEGKSHFGIWGSGIIKEQMEGKPILLLANYFKRSPLAIVTSPEIKSPGDLKGKRLMLSEVNIDSANFTHMLQGFGLSMKDIQILSTSFNIHDFIDGKVDAYSIFLTNELFDLQRLGVRYNILDPSNYGVELYDENLFGAKEFVLKNPTLVKRFIDASNRGWQYALDHPEEIVDLILERYNTQNKTKEQLLFEARETAKMVLSRSYPIGSIDPHKVRKIGEIFAEARLAPPAKDYASFLFGQIRTSLDLTEAERAYILMRPTLRVQNESDFAPMNYHSDGGQPAGFSIDYIKLLASKVGLKVEYVSGPTWSEFLQMMRDGRLDAMVNIAKSPEREEYLLFTSPYSEIISAVFTKDSRAQEFSSLNDLKGKKLAVVKGFFEEALLKKHYPEIEMVFAEDTLSALKMVAFGKADAAINSLQVGNFLIKKSGLSGMAPAFEVQDPQFRVNLHVATSSSNSTLRNLLEKAKEQVSDSELLLLTSKWFLQGNAPDKEKRITLSEKERAYLKARSTPFTLCVDPLWMPFEKLDSKGNYEGIAADLLKIVFERTGVEAKVLQTKDWVETLNAVKSGQCDILSFSNQTPAREEWLLFSDPLFQDPNVFITHADHPFITNPKSLEGKTIVLPKGTSIEEWVRRDYPWLKLILVETEEEVFKALLERKADLSIRSLTVAAYTIKKEGLFSLKIAGQLPEKDNHFRMGIKPKEPILRDILNQGIHTLTPEEIDRIANKFVSVNIQKGFDYSLLWKILIGMAGIFVGFFYWNRKLTEYNKALQAAKEKAEAATQEKSNFLANMSHEIRTPMNAIIGMTYLAQQTDLTPLQRDYLQKIEGSANALLGLINDILDFSKIEAGKLEIECIDFDLHSVIEHVSTLVELKATEKNLEFVVSYDQGMNMNLHGDPLRLGQILTNLANNAIKFTHEGEVGIYITKQELHRYRFEVRDTGIGLSPGQKEKLFRSFSQADTSTTRQYGGTGLGLAISKQLVEMMNGRIWVESEEGKGSSFIFEIELNEQENAPKESKAFSHKHVLIVDDTPSWQKILARLLKGFHIEVSVASSGEEALRLIKEQPGFYDLILMDWKMPQMDGIETTKLIKESCETPPPTIIMVSSYRQENIVNAAKEQGINVFLQKPINPSLLYNVLLEILGEGIKQSGVQKADSHSLKNELTTRAGSQILLVEDNAMNREIIMGMLQPFGIRIDIAQNGQEAVTLYQENPKRYELILMDIQMPVMDGYEATKILRAQGANLPIIALTANAMKSDIERTKAAGMDEHLNKPIVVEKLFGTLLAHLTPKCAPQENPSLAPQELQSSTLPTLVHTDTLKGIAHLAGDEALYRKLLRDFIEHYENLEIEPASQEGARILHTLKGLSANLGMDELSRLAKECEENPSLTSLASLTQALSQALQELKESGILSDSTPLIPQIAAPEGRVEEIWSELGSLLPKRRPPLCKPLLEELEGYALNERDRALFERLKPLVERYKFSEALKILEERLS</sequence>
<evidence type="ECO:0000256" key="1">
    <source>
        <dbReference type="ARBA" id="ARBA00000085"/>
    </source>
</evidence>
<dbReference type="SMART" id="SM00062">
    <property type="entry name" value="PBPb"/>
    <property type="match status" value="2"/>
</dbReference>
<comment type="subcellular location">
    <subcellularLocation>
        <location evidence="2">Cell membrane</location>
        <topology evidence="2">Multi-pass membrane protein</topology>
    </subcellularLocation>
</comment>
<keyword evidence="4" id="KW-1003">Cell membrane</keyword>
<dbReference type="FunFam" id="3.30.565.10:FF:000010">
    <property type="entry name" value="Sensor histidine kinase RcsC"/>
    <property type="match status" value="1"/>
</dbReference>
<organism evidence="22">
    <name type="scientific">Wolinella succinogenes (strain ATCC 29543 / DSM 1740 / CCUG 13145 / JCM 31913 / LMG 7466 / NCTC 11488 / FDC 602W)</name>
    <name type="common">Vibrio succinogenes</name>
    <dbReference type="NCBI Taxonomy" id="273121"/>
    <lineage>
        <taxon>Bacteria</taxon>
        <taxon>Pseudomonadati</taxon>
        <taxon>Campylobacterota</taxon>
        <taxon>Epsilonproteobacteria</taxon>
        <taxon>Campylobacterales</taxon>
        <taxon>Helicobacteraceae</taxon>
        <taxon>Wolinella</taxon>
    </lineage>
</organism>
<keyword evidence="8" id="KW-0547">Nucleotide-binding</keyword>
<dbReference type="InterPro" id="IPR005467">
    <property type="entry name" value="His_kinase_dom"/>
</dbReference>
<evidence type="ECO:0000256" key="14">
    <source>
        <dbReference type="ARBA" id="ARBA00064003"/>
    </source>
</evidence>
<keyword evidence="13" id="KW-0472">Membrane</keyword>
<evidence type="ECO:0000256" key="13">
    <source>
        <dbReference type="ARBA" id="ARBA00023136"/>
    </source>
</evidence>
<dbReference type="InterPro" id="IPR004358">
    <property type="entry name" value="Sig_transdc_His_kin-like_C"/>
</dbReference>
<dbReference type="SMART" id="SM00387">
    <property type="entry name" value="HATPase_c"/>
    <property type="match status" value="1"/>
</dbReference>
<feature type="domain" description="Response regulatory" evidence="20">
    <location>
        <begin position="1091"/>
        <end position="1209"/>
    </location>
</feature>
<dbReference type="InterPro" id="IPR001638">
    <property type="entry name" value="Solute-binding_3/MltF_N"/>
</dbReference>
<feature type="domain" description="Response regulatory" evidence="20">
    <location>
        <begin position="1237"/>
        <end position="1353"/>
    </location>
</feature>
<feature type="modified residue" description="4-aspartylphosphate" evidence="16">
    <location>
        <position position="1288"/>
    </location>
</feature>
<dbReference type="GO" id="GO:0005524">
    <property type="term" value="F:ATP binding"/>
    <property type="evidence" value="ECO:0007669"/>
    <property type="project" value="UniProtKB-KW"/>
</dbReference>
<dbReference type="SUPFAM" id="SSF52172">
    <property type="entry name" value="CheY-like"/>
    <property type="match status" value="2"/>
</dbReference>
<keyword evidence="9 21" id="KW-0418">Kinase</keyword>
<evidence type="ECO:0000256" key="15">
    <source>
        <dbReference type="ARBA" id="ARBA00068150"/>
    </source>
</evidence>
<dbReference type="EC" id="2.7.13.3" evidence="3"/>
<dbReference type="PROSITE" id="PS50110">
    <property type="entry name" value="RESPONSE_REGULATORY"/>
    <property type="match status" value="2"/>
</dbReference>
<dbReference type="InterPro" id="IPR015168">
    <property type="entry name" value="SsuA/THI5"/>
</dbReference>
<evidence type="ECO:0000259" key="20">
    <source>
        <dbReference type="PROSITE" id="PS50110"/>
    </source>
</evidence>
<dbReference type="CDD" id="cd13708">
    <property type="entry name" value="PBP2_BvgS_like_1"/>
    <property type="match status" value="1"/>
</dbReference>
<dbReference type="eggNOG" id="COG2205">
    <property type="taxonomic scope" value="Bacteria"/>
</dbReference>
<dbReference type="Gene3D" id="3.40.50.2300">
    <property type="match status" value="2"/>
</dbReference>
<dbReference type="PANTHER" id="PTHR45339:SF1">
    <property type="entry name" value="HYBRID SIGNAL TRANSDUCTION HISTIDINE KINASE J"/>
    <property type="match status" value="1"/>
</dbReference>
<dbReference type="CDD" id="cd01007">
    <property type="entry name" value="PBP2_BvgS_HisK_like"/>
    <property type="match status" value="1"/>
</dbReference>
<keyword evidence="5 16" id="KW-0597">Phosphoprotein</keyword>
<dbReference type="Proteomes" id="UP000000422">
    <property type="component" value="Chromosome"/>
</dbReference>
<dbReference type="PRINTS" id="PR00344">
    <property type="entry name" value="BCTRLSENSOR"/>
</dbReference>
<dbReference type="eggNOG" id="COG0784">
    <property type="taxonomic scope" value="Bacteria"/>
</dbReference>
<dbReference type="Pfam" id="PF00072">
    <property type="entry name" value="Response_reg"/>
    <property type="match status" value="2"/>
</dbReference>
<evidence type="ECO:0000256" key="7">
    <source>
        <dbReference type="ARBA" id="ARBA00022692"/>
    </source>
</evidence>
<keyword evidence="10" id="KW-0067">ATP-binding</keyword>
<dbReference type="STRING" id="273121.WS0850"/>
<evidence type="ECO:0000256" key="6">
    <source>
        <dbReference type="ARBA" id="ARBA00022679"/>
    </source>
</evidence>
<proteinExistence type="predicted"/>
<comment type="subunit">
    <text evidence="14">At low DSF concentrations, interacts with RpfF.</text>
</comment>
<feature type="chain" id="PRO_5004288294" description="Sensory/regulatory protein RpfC" evidence="18">
    <location>
        <begin position="20"/>
        <end position="1555"/>
    </location>
</feature>
<dbReference type="InterPro" id="IPR008207">
    <property type="entry name" value="Sig_transdc_His_kin_Hpt_dom"/>
</dbReference>
<dbReference type="InterPro" id="IPR036097">
    <property type="entry name" value="HisK_dim/P_sf"/>
</dbReference>
<keyword evidence="7" id="KW-0812">Transmembrane</keyword>
<evidence type="ECO:0000256" key="2">
    <source>
        <dbReference type="ARBA" id="ARBA00004651"/>
    </source>
</evidence>
<dbReference type="EMBL" id="BX571659">
    <property type="protein sequence ID" value="CAE09961.1"/>
    <property type="molecule type" value="Genomic_DNA"/>
</dbReference>
<keyword evidence="22" id="KW-1185">Reference proteome</keyword>
<dbReference type="Gene3D" id="1.10.287.130">
    <property type="match status" value="1"/>
</dbReference>
<dbReference type="eggNOG" id="COG0715">
    <property type="taxonomic scope" value="Bacteria"/>
</dbReference>
<evidence type="ECO:0000256" key="5">
    <source>
        <dbReference type="ARBA" id="ARBA00022553"/>
    </source>
</evidence>
<evidence type="ECO:0000256" key="18">
    <source>
        <dbReference type="SAM" id="SignalP"/>
    </source>
</evidence>
<evidence type="ECO:0000313" key="21">
    <source>
        <dbReference type="EMBL" id="CAE09961.1"/>
    </source>
</evidence>
<dbReference type="KEGG" id="wsu:WS0850"/>
<protein>
    <recommendedName>
        <fullName evidence="15">Sensory/regulatory protein RpfC</fullName>
        <ecNumber evidence="3">2.7.13.3</ecNumber>
    </recommendedName>
</protein>
<feature type="modified residue" description="4-aspartylphosphate" evidence="16">
    <location>
        <position position="1142"/>
    </location>
</feature>
<keyword evidence="18" id="KW-0732">Signal</keyword>
<comment type="catalytic activity">
    <reaction evidence="1">
        <text>ATP + protein L-histidine = ADP + protein N-phospho-L-histidine.</text>
        <dbReference type="EC" id="2.7.13.3"/>
    </reaction>
</comment>
<evidence type="ECO:0000256" key="4">
    <source>
        <dbReference type="ARBA" id="ARBA00022475"/>
    </source>
</evidence>
<dbReference type="Pfam" id="PF02518">
    <property type="entry name" value="HATPase_c"/>
    <property type="match status" value="1"/>
</dbReference>
<evidence type="ECO:0000256" key="8">
    <source>
        <dbReference type="ARBA" id="ARBA00022741"/>
    </source>
</evidence>
<keyword evidence="12" id="KW-0902">Two-component regulatory system</keyword>
<dbReference type="RefSeq" id="WP_011138758.1">
    <property type="nucleotide sequence ID" value="NC_005090.1"/>
</dbReference>
<evidence type="ECO:0000256" key="17">
    <source>
        <dbReference type="SAM" id="Coils"/>
    </source>
</evidence>
<accession>Q7M9K6</accession>
<feature type="domain" description="Histidine kinase" evidence="19">
    <location>
        <begin position="859"/>
        <end position="1076"/>
    </location>
</feature>
<feature type="signal peptide" evidence="18">
    <location>
        <begin position="1"/>
        <end position="19"/>
    </location>
</feature>
<evidence type="ECO:0000256" key="11">
    <source>
        <dbReference type="ARBA" id="ARBA00022989"/>
    </source>
</evidence>
<evidence type="ECO:0000313" key="22">
    <source>
        <dbReference type="Proteomes" id="UP000000422"/>
    </source>
</evidence>
<dbReference type="SUPFAM" id="SSF55874">
    <property type="entry name" value="ATPase domain of HSP90 chaperone/DNA topoisomerase II/histidine kinase"/>
    <property type="match status" value="1"/>
</dbReference>
<dbReference type="SUPFAM" id="SSF47226">
    <property type="entry name" value="Histidine-containing phosphotransfer domain, HPT domain"/>
    <property type="match status" value="1"/>
</dbReference>
<dbReference type="DNASU" id="2554592"/>
<gene>
    <name evidence="21" type="ordered locus">WS0850</name>
</gene>
<dbReference type="InterPro" id="IPR003661">
    <property type="entry name" value="HisK_dim/P_dom"/>
</dbReference>
<evidence type="ECO:0000256" key="3">
    <source>
        <dbReference type="ARBA" id="ARBA00012438"/>
    </source>
</evidence>
<dbReference type="eggNOG" id="COG0834">
    <property type="taxonomic scope" value="Bacteria"/>
</dbReference>
<dbReference type="FunFam" id="1.10.287.130:FF:000002">
    <property type="entry name" value="Two-component osmosensing histidine kinase"/>
    <property type="match status" value="1"/>
</dbReference>
<evidence type="ECO:0000256" key="10">
    <source>
        <dbReference type="ARBA" id="ARBA00022840"/>
    </source>
</evidence>
<dbReference type="Gene3D" id="3.40.190.10">
    <property type="entry name" value="Periplasmic binding protein-like II"/>
    <property type="match status" value="6"/>
</dbReference>
<keyword evidence="6" id="KW-0808">Transferase</keyword>
<dbReference type="GO" id="GO:0005886">
    <property type="term" value="C:plasma membrane"/>
    <property type="evidence" value="ECO:0007669"/>
    <property type="project" value="UniProtKB-SubCell"/>
</dbReference>